<dbReference type="CDD" id="cd04301">
    <property type="entry name" value="NAT_SF"/>
    <property type="match status" value="1"/>
</dbReference>
<accession>A0A841ESE6</accession>
<dbReference type="Pfam" id="PF13508">
    <property type="entry name" value="Acetyltransf_7"/>
    <property type="match status" value="1"/>
</dbReference>
<feature type="domain" description="N-acetyltransferase" evidence="2">
    <location>
        <begin position="2"/>
        <end position="162"/>
    </location>
</feature>
<gene>
    <name evidence="3" type="ORF">HNP25_002614</name>
</gene>
<evidence type="ECO:0000313" key="4">
    <source>
        <dbReference type="Proteomes" id="UP000524404"/>
    </source>
</evidence>
<keyword evidence="1 3" id="KW-0808">Transferase</keyword>
<dbReference type="InterPro" id="IPR050769">
    <property type="entry name" value="NAT_camello-type"/>
</dbReference>
<organism evidence="3 4">
    <name type="scientific">Arcicella rosea</name>
    <dbReference type="NCBI Taxonomy" id="502909"/>
    <lineage>
        <taxon>Bacteria</taxon>
        <taxon>Pseudomonadati</taxon>
        <taxon>Bacteroidota</taxon>
        <taxon>Cytophagia</taxon>
        <taxon>Cytophagales</taxon>
        <taxon>Flectobacillaceae</taxon>
        <taxon>Arcicella</taxon>
    </lineage>
</organism>
<dbReference type="PANTHER" id="PTHR13947">
    <property type="entry name" value="GNAT FAMILY N-ACETYLTRANSFERASE"/>
    <property type="match status" value="1"/>
</dbReference>
<protein>
    <submittedName>
        <fullName evidence="3">N-acetylglutamate synthase-like GNAT family acetyltransferase</fullName>
    </submittedName>
</protein>
<reference evidence="3 4" key="1">
    <citation type="submission" date="2020-08" db="EMBL/GenBank/DDBJ databases">
        <title>Functional genomics of gut bacteria from endangered species of beetles.</title>
        <authorList>
            <person name="Carlos-Shanley C."/>
        </authorList>
    </citation>
    <scope>NUCLEOTIDE SEQUENCE [LARGE SCALE GENOMIC DNA]</scope>
    <source>
        <strain evidence="3 4">S00070</strain>
    </source>
</reference>
<name>A0A841ESE6_9BACT</name>
<dbReference type="InterPro" id="IPR016181">
    <property type="entry name" value="Acyl_CoA_acyltransferase"/>
</dbReference>
<dbReference type="EMBL" id="JACHKT010000018">
    <property type="protein sequence ID" value="MBB6003953.1"/>
    <property type="molecule type" value="Genomic_DNA"/>
</dbReference>
<proteinExistence type="predicted"/>
<evidence type="ECO:0000256" key="1">
    <source>
        <dbReference type="ARBA" id="ARBA00022679"/>
    </source>
</evidence>
<sequence length="164" mass="18947">MINIQSFENQYTDQVVDLILTIQQKEFQVPITINEQQDLLDIPNFYQQNHGNFWVALHENQVVGSIALIDCGENVGAIRKMFVKKEFRGKEFGIAQKLLDILTNEAQKAGMNNLYLGTLERLQAAIRFYIRNGFEAIEKQDIPSVFPFMAVDTHFFEKNIYPIS</sequence>
<dbReference type="PANTHER" id="PTHR13947:SF37">
    <property type="entry name" value="LD18367P"/>
    <property type="match status" value="1"/>
</dbReference>
<dbReference type="RefSeq" id="WP_184134672.1">
    <property type="nucleotide sequence ID" value="NZ_JACHKT010000018.1"/>
</dbReference>
<dbReference type="PROSITE" id="PS51186">
    <property type="entry name" value="GNAT"/>
    <property type="match status" value="1"/>
</dbReference>
<dbReference type="GO" id="GO:0008080">
    <property type="term" value="F:N-acetyltransferase activity"/>
    <property type="evidence" value="ECO:0007669"/>
    <property type="project" value="InterPro"/>
</dbReference>
<dbReference type="SUPFAM" id="SSF55729">
    <property type="entry name" value="Acyl-CoA N-acyltransferases (Nat)"/>
    <property type="match status" value="1"/>
</dbReference>
<dbReference type="InterPro" id="IPR000182">
    <property type="entry name" value="GNAT_dom"/>
</dbReference>
<dbReference type="Proteomes" id="UP000524404">
    <property type="component" value="Unassembled WGS sequence"/>
</dbReference>
<evidence type="ECO:0000259" key="2">
    <source>
        <dbReference type="PROSITE" id="PS51186"/>
    </source>
</evidence>
<comment type="caution">
    <text evidence="3">The sequence shown here is derived from an EMBL/GenBank/DDBJ whole genome shotgun (WGS) entry which is preliminary data.</text>
</comment>
<dbReference type="Gene3D" id="3.40.630.30">
    <property type="match status" value="1"/>
</dbReference>
<keyword evidence="4" id="KW-1185">Reference proteome</keyword>
<evidence type="ECO:0000313" key="3">
    <source>
        <dbReference type="EMBL" id="MBB6003953.1"/>
    </source>
</evidence>
<dbReference type="AlphaFoldDB" id="A0A841ESE6"/>